<dbReference type="EMBL" id="QFFG01000005">
    <property type="protein sequence ID" value="PWG04573.1"/>
    <property type="molecule type" value="Genomic_DNA"/>
</dbReference>
<dbReference type="InterPro" id="IPR013783">
    <property type="entry name" value="Ig-like_fold"/>
</dbReference>
<keyword evidence="1" id="KW-0378">Hydrolase</keyword>
<gene>
    <name evidence="3" type="ORF">DIS07_11550</name>
</gene>
<dbReference type="SUPFAM" id="SSF49265">
    <property type="entry name" value="Fibronectin type III"/>
    <property type="match status" value="1"/>
</dbReference>
<dbReference type="AlphaFoldDB" id="A0A2U2J8A2"/>
<protein>
    <recommendedName>
        <fullName evidence="2">Fibronectin type-III domain-containing protein</fullName>
    </recommendedName>
</protein>
<organism evidence="3 4">
    <name type="scientific">Polaribacter aquimarinus</name>
    <dbReference type="NCBI Taxonomy" id="2100726"/>
    <lineage>
        <taxon>Bacteria</taxon>
        <taxon>Pseudomonadati</taxon>
        <taxon>Bacteroidota</taxon>
        <taxon>Flavobacteriia</taxon>
        <taxon>Flavobacteriales</taxon>
        <taxon>Flavobacteriaceae</taxon>
    </lineage>
</organism>
<dbReference type="SUPFAM" id="SSF49785">
    <property type="entry name" value="Galactose-binding domain-like"/>
    <property type="match status" value="1"/>
</dbReference>
<dbReference type="InterPro" id="IPR003305">
    <property type="entry name" value="CenC_carb-bd"/>
</dbReference>
<evidence type="ECO:0000313" key="3">
    <source>
        <dbReference type="EMBL" id="PWG04573.1"/>
    </source>
</evidence>
<dbReference type="RefSeq" id="WP_109405413.1">
    <property type="nucleotide sequence ID" value="NZ_QFFG01000005.1"/>
</dbReference>
<dbReference type="Gene3D" id="2.60.120.260">
    <property type="entry name" value="Galactose-binding domain-like"/>
    <property type="match status" value="1"/>
</dbReference>
<reference evidence="3 4" key="1">
    <citation type="submission" date="2018-05" db="EMBL/GenBank/DDBJ databases">
        <title>Polaribacter aquimarinus sp. nov., isolated from sediment in a sediment of sea.</title>
        <authorList>
            <person name="Lu D."/>
        </authorList>
    </citation>
    <scope>NUCLEOTIDE SEQUENCE [LARGE SCALE GENOMIC DNA]</scope>
    <source>
        <strain evidence="3 4">ZY113</strain>
    </source>
</reference>
<dbReference type="Gene3D" id="2.60.40.1120">
    <property type="entry name" value="Carboxypeptidase-like, regulatory domain"/>
    <property type="match status" value="1"/>
</dbReference>
<evidence type="ECO:0000256" key="1">
    <source>
        <dbReference type="ARBA" id="ARBA00022801"/>
    </source>
</evidence>
<dbReference type="GO" id="GO:0016798">
    <property type="term" value="F:hydrolase activity, acting on glycosyl bonds"/>
    <property type="evidence" value="ECO:0007669"/>
    <property type="project" value="InterPro"/>
</dbReference>
<accession>A0A2U2J8A2</accession>
<dbReference type="PROSITE" id="PS51257">
    <property type="entry name" value="PROKAR_LIPOPROTEIN"/>
    <property type="match status" value="1"/>
</dbReference>
<sequence length="372" mass="42848">MNLKYFIIITLILFSCSRNENLISNVVKLSGYVKSAKNIPEENVKVSISDFQNLTVLTDSEGYFEINNLSKGEHELILFKNKINSNSDLFVRKTFNISSNSDTVLDNLILPNPVFLQNAINITSSSATINWNSSSSVGFREYKLYRHSNSGLDETTGKLIHVTTDINEISFTDTNLNNSETYYYRIYVLDEYGQIGGSNVINFKTDEVKVIKNGGFEDLINGKPDYWNLVPNNTNNPKNTIEIDNLEFEDGVYSLKFRNADINGCYEQWIKQDIKSDILIEGATYRLVFDYKSDFTLSNNNSVSIVIRNFSDLDKRWYLGFDFIDDGQWRKSITEFTLPNQFTNNNIDFIIHFCINPTGYWWLDNVSIDRIK</sequence>
<dbReference type="CDD" id="cd00063">
    <property type="entry name" value="FN3"/>
    <property type="match status" value="1"/>
</dbReference>
<dbReference type="SMART" id="SM00060">
    <property type="entry name" value="FN3"/>
    <property type="match status" value="1"/>
</dbReference>
<evidence type="ECO:0000259" key="2">
    <source>
        <dbReference type="PROSITE" id="PS50853"/>
    </source>
</evidence>
<proteinExistence type="predicted"/>
<dbReference type="Pfam" id="PF02018">
    <property type="entry name" value="CBM_4_9"/>
    <property type="match status" value="1"/>
</dbReference>
<dbReference type="Gene3D" id="2.60.40.10">
    <property type="entry name" value="Immunoglobulins"/>
    <property type="match status" value="1"/>
</dbReference>
<dbReference type="InterPro" id="IPR003961">
    <property type="entry name" value="FN3_dom"/>
</dbReference>
<dbReference type="SUPFAM" id="SSF49452">
    <property type="entry name" value="Starch-binding domain-like"/>
    <property type="match status" value="1"/>
</dbReference>
<dbReference type="GO" id="GO:0030246">
    <property type="term" value="F:carbohydrate binding"/>
    <property type="evidence" value="ECO:0007669"/>
    <property type="project" value="InterPro"/>
</dbReference>
<dbReference type="PROSITE" id="PS50853">
    <property type="entry name" value="FN3"/>
    <property type="match status" value="1"/>
</dbReference>
<dbReference type="OrthoDB" id="1443962at2"/>
<dbReference type="InterPro" id="IPR036116">
    <property type="entry name" value="FN3_sf"/>
</dbReference>
<feature type="domain" description="Fibronectin type-III" evidence="2">
    <location>
        <begin position="112"/>
        <end position="208"/>
    </location>
</feature>
<dbReference type="InterPro" id="IPR008979">
    <property type="entry name" value="Galactose-bd-like_sf"/>
</dbReference>
<evidence type="ECO:0000313" key="4">
    <source>
        <dbReference type="Proteomes" id="UP000245670"/>
    </source>
</evidence>
<keyword evidence="4" id="KW-1185">Reference proteome</keyword>
<dbReference type="InterPro" id="IPR013784">
    <property type="entry name" value="Carb-bd-like_fold"/>
</dbReference>
<comment type="caution">
    <text evidence="3">The sequence shown here is derived from an EMBL/GenBank/DDBJ whole genome shotgun (WGS) entry which is preliminary data.</text>
</comment>
<name>A0A2U2J8A2_9FLAO</name>
<dbReference type="Proteomes" id="UP000245670">
    <property type="component" value="Unassembled WGS sequence"/>
</dbReference>